<accession>A0ABP1CRJ1</accession>
<dbReference type="EMBL" id="OZ037953">
    <property type="protein sequence ID" value="CAL1698291.1"/>
    <property type="molecule type" value="Genomic_DNA"/>
</dbReference>
<evidence type="ECO:0000313" key="4">
    <source>
        <dbReference type="Proteomes" id="UP001497453"/>
    </source>
</evidence>
<keyword evidence="1" id="KW-0812">Transmembrane</keyword>
<protein>
    <recommendedName>
        <fullName evidence="2">DUF7598 domain-containing protein</fullName>
    </recommendedName>
</protein>
<feature type="transmembrane region" description="Helical" evidence="1">
    <location>
        <begin position="124"/>
        <end position="142"/>
    </location>
</feature>
<dbReference type="Pfam" id="PF24535">
    <property type="entry name" value="DUF7598"/>
    <property type="match status" value="1"/>
</dbReference>
<proteinExistence type="predicted"/>
<evidence type="ECO:0000256" key="1">
    <source>
        <dbReference type="SAM" id="Phobius"/>
    </source>
</evidence>
<feature type="transmembrane region" description="Helical" evidence="1">
    <location>
        <begin position="84"/>
        <end position="103"/>
    </location>
</feature>
<evidence type="ECO:0000313" key="3">
    <source>
        <dbReference type="EMBL" id="CAL1698291.1"/>
    </source>
</evidence>
<keyword evidence="4" id="KW-1185">Reference proteome</keyword>
<gene>
    <name evidence="3" type="ORF">GFSPODELE1_LOCUS2086</name>
</gene>
<keyword evidence="1" id="KW-1133">Transmembrane helix</keyword>
<feature type="domain" description="DUF7598" evidence="2">
    <location>
        <begin position="85"/>
        <end position="169"/>
    </location>
</feature>
<name>A0ABP1CRJ1_9APHY</name>
<sequence length="343" mass="37259">MPKLATITFFGLNAVRALSIITLLLLFSSSIVTMAADIKAVNAFIAAGKDSNSSSNSTMSALNCTEDDCDYIEGSTVPNQPAGAFWAVLNRLLIIFQAIVLILSEIGWPAQFFDKFFPVLGKDFGLGALGVIQGLLGAAVLSHHVDEFSLVSAFFLFAVGCLNMLLGLIFRERAKAQRSIRAWRDGTKDVLPNPATATGAQIVTLPFNFTGNYEKGPIGAMRTGSSSSSRAGMGFGRQGQKAAEARGMFSGLLLYLRRGVLIISQDTWYNNRGSLCPLTCRRRRQSLAQARLFLELITKHFEEDDVHVFTFFACRGLMTSSMIFPQGCPCIITVSSSFVAVVY</sequence>
<feature type="transmembrane region" description="Helical" evidence="1">
    <location>
        <begin position="148"/>
        <end position="170"/>
    </location>
</feature>
<evidence type="ECO:0000259" key="2">
    <source>
        <dbReference type="Pfam" id="PF24535"/>
    </source>
</evidence>
<dbReference type="InterPro" id="IPR056019">
    <property type="entry name" value="DUF7598"/>
</dbReference>
<keyword evidence="1" id="KW-0472">Membrane</keyword>
<dbReference type="Proteomes" id="UP001497453">
    <property type="component" value="Chromosome 10"/>
</dbReference>
<organism evidence="3 4">
    <name type="scientific">Somion occarium</name>
    <dbReference type="NCBI Taxonomy" id="3059160"/>
    <lineage>
        <taxon>Eukaryota</taxon>
        <taxon>Fungi</taxon>
        <taxon>Dikarya</taxon>
        <taxon>Basidiomycota</taxon>
        <taxon>Agaricomycotina</taxon>
        <taxon>Agaricomycetes</taxon>
        <taxon>Polyporales</taxon>
        <taxon>Cerrenaceae</taxon>
        <taxon>Somion</taxon>
    </lineage>
</organism>
<reference evidence="4" key="1">
    <citation type="submission" date="2024-04" db="EMBL/GenBank/DDBJ databases">
        <authorList>
            <person name="Shaw F."/>
            <person name="Minotto A."/>
        </authorList>
    </citation>
    <scope>NUCLEOTIDE SEQUENCE [LARGE SCALE GENOMIC DNA]</scope>
</reference>